<dbReference type="Proteomes" id="UP000256869">
    <property type="component" value="Unassembled WGS sequence"/>
</dbReference>
<dbReference type="InterPro" id="IPR023210">
    <property type="entry name" value="NADP_OxRdtase_dom"/>
</dbReference>
<dbReference type="Pfam" id="PF00248">
    <property type="entry name" value="Aldo_ket_red"/>
    <property type="match status" value="1"/>
</dbReference>
<proteinExistence type="predicted"/>
<protein>
    <submittedName>
        <fullName evidence="2">Aryl-alcohol dehydrogenase-like predicted oxidoreductase</fullName>
    </submittedName>
</protein>
<evidence type="ECO:0000313" key="3">
    <source>
        <dbReference type="Proteomes" id="UP000256869"/>
    </source>
</evidence>
<organism evidence="2 3">
    <name type="scientific">Cohnella lupini</name>
    <dbReference type="NCBI Taxonomy" id="1294267"/>
    <lineage>
        <taxon>Bacteria</taxon>
        <taxon>Bacillati</taxon>
        <taxon>Bacillota</taxon>
        <taxon>Bacilli</taxon>
        <taxon>Bacillales</taxon>
        <taxon>Paenibacillaceae</taxon>
        <taxon>Cohnella</taxon>
    </lineage>
</organism>
<dbReference type="CDD" id="cd19097">
    <property type="entry name" value="AKR_unchar"/>
    <property type="match status" value="1"/>
</dbReference>
<evidence type="ECO:0000259" key="1">
    <source>
        <dbReference type="Pfam" id="PF00248"/>
    </source>
</evidence>
<dbReference type="SUPFAM" id="SSF51430">
    <property type="entry name" value="NAD(P)-linked oxidoreductase"/>
    <property type="match status" value="1"/>
</dbReference>
<dbReference type="OrthoDB" id="9773828at2"/>
<name>A0A3D9ITJ9_9BACL</name>
<comment type="caution">
    <text evidence="2">The sequence shown here is derived from an EMBL/GenBank/DDBJ whole genome shotgun (WGS) entry which is preliminary data.</text>
</comment>
<dbReference type="InterPro" id="IPR053135">
    <property type="entry name" value="AKR2_Oxidoreductase"/>
</dbReference>
<gene>
    <name evidence="2" type="ORF">DFP95_102480</name>
</gene>
<sequence length="295" mass="32743">MKLGLGTAQLGMDYGVANRNGQTSMAEAREILWAAELNGISVIDTAAVYGDSERVLGMLLPKQHQHTFRIITKLPGLLPQDGSGISSNEVVNRLMESLLRLRQEGVYGVILHRAEDLLSVYGDEVMKGLQKCKRLGLASKIGISVYAEDRVEELISRYPIDLIQVPVNLFDQRLVQNGLLSRCKSLGIEVHARSVFLQGLLCMDPLELPAYFRPHTEQILRFHSFVKEKGMSPVEAAMSYVNDLPVIDTFVCGVNRQEQLLQLIALASKSSHGFDYSDFASSEPSLLNPSLWKIS</sequence>
<dbReference type="AlphaFoldDB" id="A0A3D9ITJ9"/>
<accession>A0A3D9ITJ9</accession>
<dbReference type="EMBL" id="QRDY01000002">
    <property type="protein sequence ID" value="RED65058.1"/>
    <property type="molecule type" value="Genomic_DNA"/>
</dbReference>
<dbReference type="PANTHER" id="PTHR43312:SF1">
    <property type="entry name" value="NADP-DEPENDENT OXIDOREDUCTASE DOMAIN-CONTAINING PROTEIN"/>
    <property type="match status" value="1"/>
</dbReference>
<dbReference type="PANTHER" id="PTHR43312">
    <property type="entry name" value="D-THREO-ALDOSE 1-DEHYDROGENASE"/>
    <property type="match status" value="1"/>
</dbReference>
<keyword evidence="3" id="KW-1185">Reference proteome</keyword>
<evidence type="ECO:0000313" key="2">
    <source>
        <dbReference type="EMBL" id="RED65058.1"/>
    </source>
</evidence>
<dbReference type="Gene3D" id="3.20.20.100">
    <property type="entry name" value="NADP-dependent oxidoreductase domain"/>
    <property type="match status" value="1"/>
</dbReference>
<dbReference type="RefSeq" id="WP_115991788.1">
    <property type="nucleotide sequence ID" value="NZ_QRDY01000002.1"/>
</dbReference>
<dbReference type="InterPro" id="IPR036812">
    <property type="entry name" value="NAD(P)_OxRdtase_dom_sf"/>
</dbReference>
<reference evidence="2 3" key="1">
    <citation type="submission" date="2018-07" db="EMBL/GenBank/DDBJ databases">
        <title>Genomic Encyclopedia of Type Strains, Phase III (KMG-III): the genomes of soil and plant-associated and newly described type strains.</title>
        <authorList>
            <person name="Whitman W."/>
        </authorList>
    </citation>
    <scope>NUCLEOTIDE SEQUENCE [LARGE SCALE GENOMIC DNA]</scope>
    <source>
        <strain evidence="2 3">CECT 8236</strain>
    </source>
</reference>
<feature type="domain" description="NADP-dependent oxidoreductase" evidence="1">
    <location>
        <begin position="2"/>
        <end position="267"/>
    </location>
</feature>